<accession>A0AA39WEN8</accession>
<dbReference type="PANTHER" id="PTHR38847">
    <property type="match status" value="1"/>
</dbReference>
<feature type="chain" id="PRO_5041406703" description="Secreted protein" evidence="1">
    <location>
        <begin position="16"/>
        <end position="205"/>
    </location>
</feature>
<keyword evidence="3" id="KW-1185">Reference proteome</keyword>
<organism evidence="2 3">
    <name type="scientific">Immersiella caudata</name>
    <dbReference type="NCBI Taxonomy" id="314043"/>
    <lineage>
        <taxon>Eukaryota</taxon>
        <taxon>Fungi</taxon>
        <taxon>Dikarya</taxon>
        <taxon>Ascomycota</taxon>
        <taxon>Pezizomycotina</taxon>
        <taxon>Sordariomycetes</taxon>
        <taxon>Sordariomycetidae</taxon>
        <taxon>Sordariales</taxon>
        <taxon>Lasiosphaeriaceae</taxon>
        <taxon>Immersiella</taxon>
    </lineage>
</organism>
<dbReference type="Proteomes" id="UP001175000">
    <property type="component" value="Unassembled WGS sequence"/>
</dbReference>
<gene>
    <name evidence="2" type="ORF">B0T14DRAFT_291411</name>
</gene>
<keyword evidence="1" id="KW-0732">Signal</keyword>
<dbReference type="InterPro" id="IPR025649">
    <property type="entry name" value="DUF4360"/>
</dbReference>
<sequence>MKSLTALFLPLLAAASPLITRQTAPSEPAQLISFSATGSGCPSGTFTTSLDDEGTVITYGFTDYQVEVGLGAPSSQREKQCDIVLRYQFPIGCTKATLKSTYHGYIQLDSGVTGTFNSQYSLSPGQLTGGSPGAVTVTSAQYGGAGNPFLKDDFTEARVQVNSANQRVVTFTLRNRILLQSNSQSVSGFMDESDVTIAVLNQQVC</sequence>
<dbReference type="Pfam" id="PF14273">
    <property type="entry name" value="DUF4360"/>
    <property type="match status" value="1"/>
</dbReference>
<evidence type="ECO:0000256" key="1">
    <source>
        <dbReference type="SAM" id="SignalP"/>
    </source>
</evidence>
<reference evidence="2" key="1">
    <citation type="submission" date="2023-06" db="EMBL/GenBank/DDBJ databases">
        <title>Genome-scale phylogeny and comparative genomics of the fungal order Sordariales.</title>
        <authorList>
            <consortium name="Lawrence Berkeley National Laboratory"/>
            <person name="Hensen N."/>
            <person name="Bonometti L."/>
            <person name="Westerberg I."/>
            <person name="Brannstrom I.O."/>
            <person name="Guillou S."/>
            <person name="Cros-Aarteil S."/>
            <person name="Calhoun S."/>
            <person name="Haridas S."/>
            <person name="Kuo A."/>
            <person name="Mondo S."/>
            <person name="Pangilinan J."/>
            <person name="Riley R."/>
            <person name="Labutti K."/>
            <person name="Andreopoulos B."/>
            <person name="Lipzen A."/>
            <person name="Chen C."/>
            <person name="Yanf M."/>
            <person name="Daum C."/>
            <person name="Ng V."/>
            <person name="Clum A."/>
            <person name="Steindorff A."/>
            <person name="Ohm R."/>
            <person name="Martin F."/>
            <person name="Silar P."/>
            <person name="Natvig D."/>
            <person name="Lalanne C."/>
            <person name="Gautier V."/>
            <person name="Ament-Velasquez S.L."/>
            <person name="Kruys A."/>
            <person name="Hutchinson M.I."/>
            <person name="Powell A.J."/>
            <person name="Barry K."/>
            <person name="Miller A.N."/>
            <person name="Grigoriev I.V."/>
            <person name="Debuchy R."/>
            <person name="Gladieux P."/>
            <person name="Thoren M.H."/>
            <person name="Johannesson H."/>
        </authorList>
    </citation>
    <scope>NUCLEOTIDE SEQUENCE</scope>
    <source>
        <strain evidence="2">CBS 606.72</strain>
    </source>
</reference>
<evidence type="ECO:0008006" key="4">
    <source>
        <dbReference type="Google" id="ProtNLM"/>
    </source>
</evidence>
<dbReference type="PANTHER" id="PTHR38847:SF1">
    <property type="entry name" value="PSEUDOURIDINE SYNTHASE RSUA_RLUA-LIKE DOMAIN-CONTAINING PROTEIN"/>
    <property type="match status" value="1"/>
</dbReference>
<feature type="signal peptide" evidence="1">
    <location>
        <begin position="1"/>
        <end position="15"/>
    </location>
</feature>
<protein>
    <recommendedName>
        <fullName evidence="4">Secreted protein</fullName>
    </recommendedName>
</protein>
<comment type="caution">
    <text evidence="2">The sequence shown here is derived from an EMBL/GenBank/DDBJ whole genome shotgun (WGS) entry which is preliminary data.</text>
</comment>
<dbReference type="AlphaFoldDB" id="A0AA39WEN8"/>
<dbReference type="EMBL" id="JAULSU010000006">
    <property type="protein sequence ID" value="KAK0613992.1"/>
    <property type="molecule type" value="Genomic_DNA"/>
</dbReference>
<evidence type="ECO:0000313" key="2">
    <source>
        <dbReference type="EMBL" id="KAK0613992.1"/>
    </source>
</evidence>
<evidence type="ECO:0000313" key="3">
    <source>
        <dbReference type="Proteomes" id="UP001175000"/>
    </source>
</evidence>
<name>A0AA39WEN8_9PEZI</name>
<proteinExistence type="predicted"/>